<comment type="subunit">
    <text evidence="1">Component of the lipopolysaccharide transport and assembly complex.</text>
</comment>
<proteinExistence type="inferred from homology"/>
<dbReference type="PANTHER" id="PTHR30189">
    <property type="entry name" value="LPS-ASSEMBLY PROTEIN"/>
    <property type="match status" value="1"/>
</dbReference>
<keyword evidence="1" id="KW-0472">Membrane</keyword>
<protein>
    <recommendedName>
        <fullName evidence="1">LPS-assembly protein LptD</fullName>
    </recommendedName>
</protein>
<evidence type="ECO:0000313" key="3">
    <source>
        <dbReference type="EMBL" id="PTL86561.1"/>
    </source>
</evidence>
<dbReference type="InterPro" id="IPR007543">
    <property type="entry name" value="LptD_C"/>
</dbReference>
<name>A0A2T4VXR4_9HYPH</name>
<dbReference type="GO" id="GO:1990351">
    <property type="term" value="C:transporter complex"/>
    <property type="evidence" value="ECO:0007669"/>
    <property type="project" value="TreeGrafter"/>
</dbReference>
<dbReference type="Gene3D" id="2.60.450.10">
    <property type="entry name" value="Lipopolysaccharide (LPS) transport protein A like domain"/>
    <property type="match status" value="1"/>
</dbReference>
<sequence length="746" mass="84682">MVRYSHRLLAITAILLAFIGNLTKTKGEVSATGKIVSGKSTKETSNIKIYAKKIVHNSEANTTTATENVKINYNKYYMSADKITFNHNTNRIIASGNIKLIDSNKHIIYAQNLDITNNFKNGIIKEIKIDIPNKTYLSAKSATLTDGRNTTIDQGTYTACSSCYEKTKFPPFWLIKSKKIILNSNAHTIRIEKAHLDLFGIPVAYIPILELPDETVKRKTGFLTPNISYNTSDETFGIVIPYYVVISKSSDATFNFKAYPRIGIVNEIEFRKLFSNGIHKLLALYMYRTNQNDQNQYSQTTTPIHQAKISSIAKFQINPTWILGWHGTIKNHQDSYYTNYTTNYENNNEIYLIGTGKKNKIDIRALYVYNMENISPKQANVLPLIDYNYFSPQSFAGGELSVAANITAISRDEDSTKKQHSSKLWIPDGYNNRLTVDAEWKRNLIGPFGTLLTPIAAIRGDVHQLNIEKDINYSNNIMRATVTTGIDARYPIVAITKNSRHIFEGIAQLYLRTNELYEKSIPNEDSQSLVLDSTSIFARNKFSGFDRIEGGSRTNIGIRYHGHINNLLTINSLIGQSIHLYGKNSFAFQDYIRVEQNSGLKNDQSDYIGAISISTPSNFMFYAQTLIDREKFKLQRTDMKFTYKNDSFTSNINYIHIPEDLIKGYELIDSIKSNFTLNLNDNFSAKLSLTWNIHEKDQFPGHSIGLSYKNDCATFDITYGRLSTRLDNYIITARLSLRTIGNMSTS</sequence>
<evidence type="ECO:0000259" key="2">
    <source>
        <dbReference type="Pfam" id="PF04453"/>
    </source>
</evidence>
<dbReference type="InterPro" id="IPR020889">
    <property type="entry name" value="LipoPS_assembly_LptD"/>
</dbReference>
<keyword evidence="1" id="KW-0732">Signal</keyword>
<accession>A0A2T4VXR4</accession>
<dbReference type="PANTHER" id="PTHR30189:SF1">
    <property type="entry name" value="LPS-ASSEMBLY PROTEIN LPTD"/>
    <property type="match status" value="1"/>
</dbReference>
<comment type="subcellular location">
    <subcellularLocation>
        <location evidence="1">Cell outer membrane</location>
    </subcellularLocation>
</comment>
<gene>
    <name evidence="1" type="primary">lptD</name>
    <name evidence="3" type="ORF">C4617_01705</name>
</gene>
<comment type="caution">
    <text evidence="1">Lacks conserved residue(s) required for the propagation of feature annotation.</text>
</comment>
<evidence type="ECO:0000256" key="1">
    <source>
        <dbReference type="HAMAP-Rule" id="MF_01411"/>
    </source>
</evidence>
<dbReference type="HAMAP" id="MF_01411">
    <property type="entry name" value="LPS_assembly_LptD"/>
    <property type="match status" value="1"/>
</dbReference>
<dbReference type="EMBL" id="PSQJ01000002">
    <property type="protein sequence ID" value="PTL86561.1"/>
    <property type="molecule type" value="Genomic_DNA"/>
</dbReference>
<dbReference type="GO" id="GO:0015920">
    <property type="term" value="P:lipopolysaccharide transport"/>
    <property type="evidence" value="ECO:0007669"/>
    <property type="project" value="InterPro"/>
</dbReference>
<evidence type="ECO:0000313" key="4">
    <source>
        <dbReference type="Proteomes" id="UP000240811"/>
    </source>
</evidence>
<dbReference type="Pfam" id="PF04453">
    <property type="entry name" value="LptD"/>
    <property type="match status" value="1"/>
</dbReference>
<dbReference type="GO" id="GO:0043165">
    <property type="term" value="P:Gram-negative-bacterium-type cell outer membrane assembly"/>
    <property type="evidence" value="ECO:0007669"/>
    <property type="project" value="UniProtKB-UniRule"/>
</dbReference>
<comment type="function">
    <text evidence="1">Involved in the assembly of lipopolysaccharide (LPS) at the surface of the outer membrane.</text>
</comment>
<feature type="domain" description="LptD C-terminal" evidence="2">
    <location>
        <begin position="313"/>
        <end position="683"/>
    </location>
</feature>
<dbReference type="AlphaFoldDB" id="A0A2T4VXR4"/>
<comment type="similarity">
    <text evidence="1">Belongs to the LptD family.</text>
</comment>
<dbReference type="GO" id="GO:0009279">
    <property type="term" value="C:cell outer membrane"/>
    <property type="evidence" value="ECO:0007669"/>
    <property type="project" value="UniProtKB-SubCell"/>
</dbReference>
<keyword evidence="1" id="KW-0998">Cell outer membrane</keyword>
<reference evidence="4" key="1">
    <citation type="submission" date="2018-02" db="EMBL/GenBank/DDBJ databases">
        <title>Genome sequence of Candidatus Liberibacter europaeus.</title>
        <authorList>
            <person name="Frampton R.A."/>
            <person name="Thompson S.M."/>
            <person name="David C."/>
            <person name="Addison S.M."/>
            <person name="Smith G.R."/>
        </authorList>
    </citation>
    <scope>NUCLEOTIDE SEQUENCE [LARGE SCALE GENOMIC DNA]</scope>
</reference>
<organism evidence="3 4">
    <name type="scientific">Candidatus Liberibacter europaeus</name>
    <dbReference type="NCBI Taxonomy" id="744859"/>
    <lineage>
        <taxon>Bacteria</taxon>
        <taxon>Pseudomonadati</taxon>
        <taxon>Pseudomonadota</taxon>
        <taxon>Alphaproteobacteria</taxon>
        <taxon>Hyphomicrobiales</taxon>
        <taxon>Rhizobiaceae</taxon>
        <taxon>Liberibacter</taxon>
    </lineage>
</organism>
<dbReference type="InterPro" id="IPR050218">
    <property type="entry name" value="LptD"/>
</dbReference>
<comment type="caution">
    <text evidence="3">The sequence shown here is derived from an EMBL/GenBank/DDBJ whole genome shotgun (WGS) entry which is preliminary data.</text>
</comment>
<dbReference type="Proteomes" id="UP000240811">
    <property type="component" value="Unassembled WGS sequence"/>
</dbReference>